<keyword evidence="3" id="KW-1185">Reference proteome</keyword>
<name>A0A835DQZ3_TETSI</name>
<accession>A0A835DQZ3</accession>
<evidence type="ECO:0000256" key="1">
    <source>
        <dbReference type="SAM" id="MobiDB-lite"/>
    </source>
</evidence>
<gene>
    <name evidence="2" type="ORF">HHK36_001254</name>
</gene>
<dbReference type="AlphaFoldDB" id="A0A835DQZ3"/>
<reference evidence="2 3" key="1">
    <citation type="submission" date="2020-04" db="EMBL/GenBank/DDBJ databases">
        <title>Plant Genome Project.</title>
        <authorList>
            <person name="Zhang R.-G."/>
        </authorList>
    </citation>
    <scope>NUCLEOTIDE SEQUENCE [LARGE SCALE GENOMIC DNA]</scope>
    <source>
        <strain evidence="2">YNK0</strain>
        <tissue evidence="2">Leaf</tissue>
    </source>
</reference>
<sequence>METPANTSGNTEQSLMKKLKGFDGLAVSMGNGNAKSGGAGNGLSQRFVVTQFVSFSDHWLWEQTGWGMQKGSSDRSDGNTAVDQSRRKRHCEGNPSIGNDGKFVTRVSHIPGGEANASSGQALEVTATPISIAGKPMGTVPLLSMNTALDLGVPQVRNQRPVLVFFMHLMALELPIAPAEVTSELLAAPSSDVPPALIPDAAMPDTLAVDLDVVLIVDDVLAAENLIA</sequence>
<evidence type="ECO:0000313" key="3">
    <source>
        <dbReference type="Proteomes" id="UP000655225"/>
    </source>
</evidence>
<comment type="caution">
    <text evidence="2">The sequence shown here is derived from an EMBL/GenBank/DDBJ whole genome shotgun (WGS) entry which is preliminary data.</text>
</comment>
<organism evidence="2 3">
    <name type="scientific">Tetracentron sinense</name>
    <name type="common">Spur-leaf</name>
    <dbReference type="NCBI Taxonomy" id="13715"/>
    <lineage>
        <taxon>Eukaryota</taxon>
        <taxon>Viridiplantae</taxon>
        <taxon>Streptophyta</taxon>
        <taxon>Embryophyta</taxon>
        <taxon>Tracheophyta</taxon>
        <taxon>Spermatophyta</taxon>
        <taxon>Magnoliopsida</taxon>
        <taxon>Trochodendrales</taxon>
        <taxon>Trochodendraceae</taxon>
        <taxon>Tetracentron</taxon>
    </lineage>
</organism>
<dbReference type="EMBL" id="JABCRI010000001">
    <property type="protein sequence ID" value="KAF8413278.1"/>
    <property type="molecule type" value="Genomic_DNA"/>
</dbReference>
<evidence type="ECO:0000313" key="2">
    <source>
        <dbReference type="EMBL" id="KAF8413278.1"/>
    </source>
</evidence>
<dbReference type="OrthoDB" id="1642657at2759"/>
<protein>
    <submittedName>
        <fullName evidence="2">Uncharacterized protein</fullName>
    </submittedName>
</protein>
<proteinExistence type="predicted"/>
<dbReference type="Proteomes" id="UP000655225">
    <property type="component" value="Unassembled WGS sequence"/>
</dbReference>
<feature type="region of interest" description="Disordered" evidence="1">
    <location>
        <begin position="67"/>
        <end position="102"/>
    </location>
</feature>